<dbReference type="PROSITE" id="PS51318">
    <property type="entry name" value="TAT"/>
    <property type="match status" value="1"/>
</dbReference>
<protein>
    <recommendedName>
        <fullName evidence="4">Peptidase inhibitor family I36</fullName>
    </recommendedName>
</protein>
<proteinExistence type="predicted"/>
<dbReference type="AlphaFoldDB" id="A0A1I5YFU2"/>
<evidence type="ECO:0008006" key="4">
    <source>
        <dbReference type="Google" id="ProtNLM"/>
    </source>
</evidence>
<dbReference type="STRING" id="1993.SAMN04489713_13219"/>
<feature type="signal peptide" evidence="1">
    <location>
        <begin position="1"/>
        <end position="31"/>
    </location>
</feature>
<feature type="chain" id="PRO_5010307946" description="Peptidase inhibitor family I36" evidence="1">
    <location>
        <begin position="32"/>
        <end position="178"/>
    </location>
</feature>
<accession>A0A1I5YFU2</accession>
<dbReference type="InterPro" id="IPR006311">
    <property type="entry name" value="TAT_signal"/>
</dbReference>
<evidence type="ECO:0000313" key="3">
    <source>
        <dbReference type="Proteomes" id="UP000183413"/>
    </source>
</evidence>
<keyword evidence="1" id="KW-0732">Signal</keyword>
<dbReference type="EMBL" id="FOVH01000032">
    <property type="protein sequence ID" value="SFQ43078.1"/>
    <property type="molecule type" value="Genomic_DNA"/>
</dbReference>
<reference evidence="2 3" key="1">
    <citation type="submission" date="2016-10" db="EMBL/GenBank/DDBJ databases">
        <authorList>
            <person name="de Groot N.N."/>
        </authorList>
    </citation>
    <scope>NUCLEOTIDE SEQUENCE [LARGE SCALE GENOMIC DNA]</scope>
    <source>
        <strain evidence="2 3">DSM 43067</strain>
    </source>
</reference>
<evidence type="ECO:0000256" key="1">
    <source>
        <dbReference type="SAM" id="SignalP"/>
    </source>
</evidence>
<organism evidence="2 3">
    <name type="scientific">Actinomadura madurae</name>
    <dbReference type="NCBI Taxonomy" id="1993"/>
    <lineage>
        <taxon>Bacteria</taxon>
        <taxon>Bacillati</taxon>
        <taxon>Actinomycetota</taxon>
        <taxon>Actinomycetes</taxon>
        <taxon>Streptosporangiales</taxon>
        <taxon>Thermomonosporaceae</taxon>
        <taxon>Actinomadura</taxon>
    </lineage>
</organism>
<keyword evidence="3" id="KW-1185">Reference proteome</keyword>
<dbReference type="Gene3D" id="2.60.20.10">
    <property type="entry name" value="Crystallins"/>
    <property type="match status" value="1"/>
</dbReference>
<dbReference type="InParanoid" id="A0A1I5YFU2"/>
<evidence type="ECO:0000313" key="2">
    <source>
        <dbReference type="EMBL" id="SFQ43078.1"/>
    </source>
</evidence>
<dbReference type="RefSeq" id="WP_075024925.1">
    <property type="nucleotide sequence ID" value="NZ_FOVH01000032.1"/>
</dbReference>
<sequence length="178" mass="18890">MRNKLTRATARAAVLGASAALAAAAAPAAFAQDTAPAEGARVCVLKAGGGADCGSAAQRAAAGPWAIKVYQHPYYEGAEVTFYLPNGVSKCSGPFDVEYPYNIAHNDFWDNRISSVQSNDATNCNIKLYDGHDLTANQRGSTGFADYCRRLSQPSTCLYHTDPKNKAFDNVASSFIIS</sequence>
<name>A0A1I5YFU2_9ACTN</name>
<dbReference type="Proteomes" id="UP000183413">
    <property type="component" value="Unassembled WGS sequence"/>
</dbReference>
<gene>
    <name evidence="2" type="ORF">SAMN04489713_13219</name>
</gene>